<dbReference type="InterPro" id="IPR036286">
    <property type="entry name" value="LexA/Signal_pep-like_sf"/>
</dbReference>
<dbReference type="EMBL" id="BAAADE010000002">
    <property type="protein sequence ID" value="GAA0603404.1"/>
    <property type="molecule type" value="Genomic_DNA"/>
</dbReference>
<protein>
    <recommendedName>
        <fullName evidence="1">HTH cro/C1-type domain-containing protein</fullName>
    </recommendedName>
</protein>
<evidence type="ECO:0000313" key="3">
    <source>
        <dbReference type="Proteomes" id="UP001424441"/>
    </source>
</evidence>
<dbReference type="InterPro" id="IPR015927">
    <property type="entry name" value="Peptidase_S24_S26A/B/C"/>
</dbReference>
<dbReference type="InterPro" id="IPR010982">
    <property type="entry name" value="Lambda_DNA-bd_dom_sf"/>
</dbReference>
<proteinExistence type="predicted"/>
<keyword evidence="3" id="KW-1185">Reference proteome</keyword>
<organism evidence="2 3">
    <name type="scientific">Paenochrobactrum glaciei</name>
    <dbReference type="NCBI Taxonomy" id="486407"/>
    <lineage>
        <taxon>Bacteria</taxon>
        <taxon>Pseudomonadati</taxon>
        <taxon>Pseudomonadota</taxon>
        <taxon>Alphaproteobacteria</taxon>
        <taxon>Hyphomicrobiales</taxon>
        <taxon>Brucellaceae</taxon>
        <taxon>Paenochrobactrum</taxon>
    </lineage>
</organism>
<dbReference type="SUPFAM" id="SSF51306">
    <property type="entry name" value="LexA/Signal peptidase"/>
    <property type="match status" value="1"/>
</dbReference>
<dbReference type="Pfam" id="PF00717">
    <property type="entry name" value="Peptidase_S24"/>
    <property type="match status" value="1"/>
</dbReference>
<sequence length="234" mass="26720">MKWWNRLDQRITELGWSKAELSRRSGITYDSINKYLRGDIDNPRGNILEKLAHTIDRPILWLRDGIELELPVDAVVQTAITTVRVVGTVEAGTFREVDELDQSEPVEIAVPRDDKFPYARQMAFNVSGDSMNDLRPRPILSGDRAVCVAYSDVAHEVPLRDGMVVVVERTRDGGHTREWSIKQIELYEDRTVFAPRSTNSNYKPIVIERDHDTDSGMSVEVIAIVRRVVNDIEF</sequence>
<dbReference type="Proteomes" id="UP001424441">
    <property type="component" value="Unassembled WGS sequence"/>
</dbReference>
<name>A0ABP3R4F0_9HYPH</name>
<dbReference type="InterPro" id="IPR001387">
    <property type="entry name" value="Cro/C1-type_HTH"/>
</dbReference>
<accession>A0ABP3R4F0</accession>
<dbReference type="SUPFAM" id="SSF47413">
    <property type="entry name" value="lambda repressor-like DNA-binding domains"/>
    <property type="match status" value="1"/>
</dbReference>
<gene>
    <name evidence="2" type="ORF">GCM10008943_18650</name>
</gene>
<dbReference type="CDD" id="cd00093">
    <property type="entry name" value="HTH_XRE"/>
    <property type="match status" value="1"/>
</dbReference>
<dbReference type="Pfam" id="PF01381">
    <property type="entry name" value="HTH_3"/>
    <property type="match status" value="1"/>
</dbReference>
<evidence type="ECO:0000313" key="2">
    <source>
        <dbReference type="EMBL" id="GAA0603404.1"/>
    </source>
</evidence>
<dbReference type="SMART" id="SM00530">
    <property type="entry name" value="HTH_XRE"/>
    <property type="match status" value="1"/>
</dbReference>
<comment type="caution">
    <text evidence="2">The sequence shown here is derived from an EMBL/GenBank/DDBJ whole genome shotgun (WGS) entry which is preliminary data.</text>
</comment>
<dbReference type="Gene3D" id="1.10.260.40">
    <property type="entry name" value="lambda repressor-like DNA-binding domains"/>
    <property type="match status" value="1"/>
</dbReference>
<evidence type="ECO:0000259" key="1">
    <source>
        <dbReference type="PROSITE" id="PS50943"/>
    </source>
</evidence>
<feature type="domain" description="HTH cro/C1-type" evidence="1">
    <location>
        <begin position="7"/>
        <end position="62"/>
    </location>
</feature>
<dbReference type="PROSITE" id="PS50943">
    <property type="entry name" value="HTH_CROC1"/>
    <property type="match status" value="1"/>
</dbReference>
<dbReference type="Gene3D" id="2.10.109.10">
    <property type="entry name" value="Umud Fragment, subunit A"/>
    <property type="match status" value="1"/>
</dbReference>
<reference evidence="3" key="1">
    <citation type="journal article" date="2019" name="Int. J. Syst. Evol. Microbiol.">
        <title>The Global Catalogue of Microorganisms (GCM) 10K type strain sequencing project: providing services to taxonomists for standard genome sequencing and annotation.</title>
        <authorList>
            <consortium name="The Broad Institute Genomics Platform"/>
            <consortium name="The Broad Institute Genome Sequencing Center for Infectious Disease"/>
            <person name="Wu L."/>
            <person name="Ma J."/>
        </authorList>
    </citation>
    <scope>NUCLEOTIDE SEQUENCE [LARGE SCALE GENOMIC DNA]</scope>
    <source>
        <strain evidence="3">JCM 15115</strain>
    </source>
</reference>